<dbReference type="OrthoDB" id="6710883at2"/>
<dbReference type="RefSeq" id="WP_087619945.1">
    <property type="nucleotide sequence ID" value="NZ_NEXX01000002.1"/>
</dbReference>
<dbReference type="AlphaFoldDB" id="A0A1Z9YYU3"/>
<evidence type="ECO:0000313" key="1">
    <source>
        <dbReference type="EMBL" id="OUY07394.1"/>
    </source>
</evidence>
<protein>
    <submittedName>
        <fullName evidence="1">Uncharacterized protein</fullName>
    </submittedName>
</protein>
<reference evidence="1 2" key="1">
    <citation type="submission" date="2017-05" db="EMBL/GenBank/DDBJ databases">
        <title>Acinetobacter populi ANC 5415 (= PBJ7), whole genome shotgun sequencing project.</title>
        <authorList>
            <person name="Nemec A."/>
            <person name="Radolfova-Krizova L."/>
        </authorList>
    </citation>
    <scope>NUCLEOTIDE SEQUENCE [LARGE SCALE GENOMIC DNA]</scope>
    <source>
        <strain evidence="1 2">PBJ7</strain>
    </source>
</reference>
<organism evidence="1 2">
    <name type="scientific">Acinetobacter populi</name>
    <dbReference type="NCBI Taxonomy" id="1582270"/>
    <lineage>
        <taxon>Bacteria</taxon>
        <taxon>Pseudomonadati</taxon>
        <taxon>Pseudomonadota</taxon>
        <taxon>Gammaproteobacteria</taxon>
        <taxon>Moraxellales</taxon>
        <taxon>Moraxellaceae</taxon>
        <taxon>Acinetobacter</taxon>
    </lineage>
</organism>
<evidence type="ECO:0000313" key="2">
    <source>
        <dbReference type="Proteomes" id="UP000196536"/>
    </source>
</evidence>
<keyword evidence="2" id="KW-1185">Reference proteome</keyword>
<sequence>MLYFDQLNESIKEIEKLKKPEKLLIGYRMYFELMQERKFFEEVVGSSMNPNKRKYKQIKIKITQDEYQLLVI</sequence>
<dbReference type="EMBL" id="NEXX01000002">
    <property type="protein sequence ID" value="OUY07394.1"/>
    <property type="molecule type" value="Genomic_DNA"/>
</dbReference>
<accession>A0A1Z9YYU3</accession>
<dbReference type="Proteomes" id="UP000196536">
    <property type="component" value="Unassembled WGS sequence"/>
</dbReference>
<gene>
    <name evidence="1" type="ORF">CAP51_06410</name>
</gene>
<name>A0A1Z9YYU3_9GAMM</name>
<proteinExistence type="predicted"/>
<comment type="caution">
    <text evidence="1">The sequence shown here is derived from an EMBL/GenBank/DDBJ whole genome shotgun (WGS) entry which is preliminary data.</text>
</comment>